<dbReference type="Pfam" id="PF13751">
    <property type="entry name" value="DDE_Tnp_1_6"/>
    <property type="match status" value="1"/>
</dbReference>
<keyword evidence="4" id="KW-1185">Reference proteome</keyword>
<dbReference type="NCBIfam" id="NF033551">
    <property type="entry name" value="transpos_IS1182"/>
    <property type="match status" value="1"/>
</dbReference>
<evidence type="ECO:0000313" key="3">
    <source>
        <dbReference type="EMBL" id="QRR00113.1"/>
    </source>
</evidence>
<protein>
    <submittedName>
        <fullName evidence="3">IS1182 family transposase</fullName>
    </submittedName>
</protein>
<name>A0ABX7I2K9_9BACT</name>
<reference evidence="3 4" key="1">
    <citation type="submission" date="2020-06" db="EMBL/GenBank/DDBJ databases">
        <title>Dyadobacter sandarakinus sp. nov., isolated from the soil of the Arctic Yellow River Station.</title>
        <authorList>
            <person name="Zhang Y."/>
            <person name="Peng F."/>
        </authorList>
    </citation>
    <scope>NUCLEOTIDE SEQUENCE [LARGE SCALE GENOMIC DNA]</scope>
    <source>
        <strain evidence="3 4">Q3-56</strain>
    </source>
</reference>
<dbReference type="InterPro" id="IPR025668">
    <property type="entry name" value="Tnp_DDE_dom"/>
</dbReference>
<proteinExistence type="predicted"/>
<dbReference type="InterPro" id="IPR047629">
    <property type="entry name" value="IS1182_transpos"/>
</dbReference>
<feature type="domain" description="Transposase InsH N-terminal" evidence="1">
    <location>
        <begin position="16"/>
        <end position="111"/>
    </location>
</feature>
<dbReference type="Proteomes" id="UP000612680">
    <property type="component" value="Chromosome"/>
</dbReference>
<accession>A0ABX7I2K9</accession>
<evidence type="ECO:0000259" key="1">
    <source>
        <dbReference type="Pfam" id="PF05598"/>
    </source>
</evidence>
<sequence>MQGRKNYSEKLFVSFQLSDRVPKENFYRRLGETLDLQFLYNDTRELYGKTGNPSIDPLVFFKLMLTAYLENITSDRRLMDHCSMRMDILYFIGYDIDEPLPWHSTVSRTRQLYSTALFESLFEKVFAMCVEKGMVAGHTHAVDSAPVKANASIENLDLRVPAQSVKAHLTAVDADNLSEKESDEDDKAAITASASQLKSLAKHQENLIATKAKRPGASNEKAQLLSNKTHYNPHDPDARISIKPGKARKLNYHCSMSVDAAQGVISHIQADFADGRDSQYLPRVVSVLQDRLRRNHLRLTDLMADAGYSNGYNYRFLEKRKITGWIPVFGKFRPQVDGFEYDKATDSYTCPNGKKLPFRSLEYSQEGKPFKAYWTTRSDCAACPLKQKCIPKAGTKRIAKTIYEEEYQRAYLRQHTTTGKRMKGLRQGTVEPVFGSLTQYYGLNKIPVLGIDGAHKTMLMAAIAFNIRKYMKCHTKKFAENALHRAKDYLSEQLDNFNLHFGCRNWLFVHMIRAGTSAVKYLHSCATATSVMCDTYTANDHIIKRLPQTHVLFR</sequence>
<dbReference type="Pfam" id="PF05598">
    <property type="entry name" value="DUF772"/>
    <property type="match status" value="1"/>
</dbReference>
<dbReference type="PANTHER" id="PTHR33408:SF4">
    <property type="entry name" value="TRANSPOSASE DDE DOMAIN-CONTAINING PROTEIN"/>
    <property type="match status" value="1"/>
</dbReference>
<dbReference type="RefSeq" id="WP_204660873.1">
    <property type="nucleotide sequence ID" value="NZ_CP056775.1"/>
</dbReference>
<gene>
    <name evidence="3" type="ORF">HWI92_03905</name>
</gene>
<dbReference type="InterPro" id="IPR008490">
    <property type="entry name" value="Transposase_InsH_N"/>
</dbReference>
<dbReference type="PANTHER" id="PTHR33408">
    <property type="entry name" value="TRANSPOSASE"/>
    <property type="match status" value="1"/>
</dbReference>
<feature type="domain" description="Transposase DDE" evidence="2">
    <location>
        <begin position="349"/>
        <end position="470"/>
    </location>
</feature>
<evidence type="ECO:0000259" key="2">
    <source>
        <dbReference type="Pfam" id="PF13751"/>
    </source>
</evidence>
<organism evidence="3 4">
    <name type="scientific">Dyadobacter sandarakinus</name>
    <dbReference type="NCBI Taxonomy" id="2747268"/>
    <lineage>
        <taxon>Bacteria</taxon>
        <taxon>Pseudomonadati</taxon>
        <taxon>Bacteroidota</taxon>
        <taxon>Cytophagia</taxon>
        <taxon>Cytophagales</taxon>
        <taxon>Spirosomataceae</taxon>
        <taxon>Dyadobacter</taxon>
    </lineage>
</organism>
<evidence type="ECO:0000313" key="4">
    <source>
        <dbReference type="Proteomes" id="UP000612680"/>
    </source>
</evidence>
<dbReference type="EMBL" id="CP056775">
    <property type="protein sequence ID" value="QRR00113.1"/>
    <property type="molecule type" value="Genomic_DNA"/>
</dbReference>